<feature type="domain" description="VWFA" evidence="3">
    <location>
        <begin position="69"/>
        <end position="260"/>
    </location>
</feature>
<keyword evidence="2" id="KW-0472">Membrane</keyword>
<dbReference type="Pfam" id="PF13519">
    <property type="entry name" value="VWA_2"/>
    <property type="match status" value="1"/>
</dbReference>
<evidence type="ECO:0000313" key="4">
    <source>
        <dbReference type="EMBL" id="SDU04518.1"/>
    </source>
</evidence>
<evidence type="ECO:0000259" key="3">
    <source>
        <dbReference type="PROSITE" id="PS50234"/>
    </source>
</evidence>
<evidence type="ECO:0000256" key="2">
    <source>
        <dbReference type="SAM" id="Phobius"/>
    </source>
</evidence>
<evidence type="ECO:0000256" key="1">
    <source>
        <dbReference type="SAM" id="MobiDB-lite"/>
    </source>
</evidence>
<dbReference type="Proteomes" id="UP000198976">
    <property type="component" value="Chromosome I"/>
</dbReference>
<dbReference type="PANTHER" id="PTHR37947:SF1">
    <property type="entry name" value="BLL2462 PROTEIN"/>
    <property type="match status" value="1"/>
</dbReference>
<keyword evidence="2" id="KW-1133">Transmembrane helix</keyword>
<dbReference type="Gene3D" id="3.40.50.410">
    <property type="entry name" value="von Willebrand factor, type A domain"/>
    <property type="match status" value="1"/>
</dbReference>
<keyword evidence="5" id="KW-1185">Reference proteome</keyword>
<dbReference type="PROSITE" id="PS50234">
    <property type="entry name" value="VWFA"/>
    <property type="match status" value="1"/>
</dbReference>
<dbReference type="EMBL" id="LT629792">
    <property type="protein sequence ID" value="SDU04518.1"/>
    <property type="molecule type" value="Genomic_DNA"/>
</dbReference>
<accession>A0ABY0VB22</accession>
<keyword evidence="2" id="KW-0812">Transmembrane</keyword>
<feature type="transmembrane region" description="Helical" evidence="2">
    <location>
        <begin position="38"/>
        <end position="57"/>
    </location>
</feature>
<dbReference type="PROSITE" id="PS51257">
    <property type="entry name" value="PROKAR_LIPOPROTEIN"/>
    <property type="match status" value="1"/>
</dbReference>
<gene>
    <name evidence="4" type="ORF">SAMN04489714_1823</name>
</gene>
<feature type="region of interest" description="Disordered" evidence="1">
    <location>
        <begin position="221"/>
        <end position="247"/>
    </location>
</feature>
<dbReference type="SUPFAM" id="SSF53300">
    <property type="entry name" value="vWA-like"/>
    <property type="match status" value="1"/>
</dbReference>
<evidence type="ECO:0000313" key="5">
    <source>
        <dbReference type="Proteomes" id="UP000198976"/>
    </source>
</evidence>
<sequence length="332" mass="36456">MIFRPIVSLWVLAIFFIACVALCVWGARRRAMSSRVNLVRRLLIVSLMTFMLAGPSIKQESHSTTSDVELWFVIDRTGSMAAEDYGPDRLPRLDGVKADIATIVDHMPAARFSIFTWDRDIERVLPVTSDIGAIDSYMQSMGQELSSSSQGSSLARPVSDLRSYLTKAQESRGGNSRYVVVMGDGENTEDASQGVGDWRSVAEACDGALVIGYGTAEGGRMKARSLDQSQSGYIPDPQDPSRDGISSADEGALREVASQLGADYVHSPDNGSIIDHAAQFNSEGKLISESRDTVEVYRYYVWPFALVFAVLLAWEASAIVARMRKMRRAHVI</sequence>
<name>A0ABY0VB22_9ACTO</name>
<organism evidence="4 5">
    <name type="scientific">Schaalia radingae</name>
    <dbReference type="NCBI Taxonomy" id="131110"/>
    <lineage>
        <taxon>Bacteria</taxon>
        <taxon>Bacillati</taxon>
        <taxon>Actinomycetota</taxon>
        <taxon>Actinomycetes</taxon>
        <taxon>Actinomycetales</taxon>
        <taxon>Actinomycetaceae</taxon>
        <taxon>Schaalia</taxon>
    </lineage>
</organism>
<dbReference type="InterPro" id="IPR036465">
    <property type="entry name" value="vWFA_dom_sf"/>
</dbReference>
<reference evidence="4 5" key="1">
    <citation type="submission" date="2016-10" db="EMBL/GenBank/DDBJ databases">
        <authorList>
            <person name="Varghese N."/>
            <person name="Submissions S."/>
        </authorList>
    </citation>
    <scope>NUCLEOTIDE SEQUENCE [LARGE SCALE GENOMIC DNA]</scope>
    <source>
        <strain evidence="4 5">DSM 9169</strain>
    </source>
</reference>
<feature type="transmembrane region" description="Helical" evidence="2">
    <location>
        <begin position="299"/>
        <end position="321"/>
    </location>
</feature>
<dbReference type="RefSeq" id="WP_092648849.1">
    <property type="nucleotide sequence ID" value="NZ_LT629792.1"/>
</dbReference>
<dbReference type="InterPro" id="IPR002035">
    <property type="entry name" value="VWF_A"/>
</dbReference>
<feature type="transmembrane region" description="Helical" evidence="2">
    <location>
        <begin position="6"/>
        <end position="26"/>
    </location>
</feature>
<protein>
    <submittedName>
        <fullName evidence="4">Ca-activated chloride channel family protein</fullName>
    </submittedName>
</protein>
<proteinExistence type="predicted"/>
<dbReference type="PANTHER" id="PTHR37947">
    <property type="entry name" value="BLL2462 PROTEIN"/>
    <property type="match status" value="1"/>
</dbReference>